<dbReference type="Pfam" id="PF01498">
    <property type="entry name" value="HTH_Tnp_Tc3_2"/>
    <property type="match status" value="1"/>
</dbReference>
<gene>
    <name evidence="3" type="ORF">AVEN_72992_1</name>
</gene>
<name>A0A4Y2HEM5_ARAVE</name>
<dbReference type="GO" id="GO:0006313">
    <property type="term" value="P:DNA transposition"/>
    <property type="evidence" value="ECO:0007669"/>
    <property type="project" value="InterPro"/>
</dbReference>
<dbReference type="GO" id="GO:0015074">
    <property type="term" value="P:DNA integration"/>
    <property type="evidence" value="ECO:0007669"/>
    <property type="project" value="InterPro"/>
</dbReference>
<dbReference type="Proteomes" id="UP000499080">
    <property type="component" value="Unassembled WGS sequence"/>
</dbReference>
<comment type="subcellular location">
    <subcellularLocation>
        <location evidence="1">Nucleus</location>
    </subcellularLocation>
</comment>
<dbReference type="SUPFAM" id="SSF46689">
    <property type="entry name" value="Homeodomain-like"/>
    <property type="match status" value="1"/>
</dbReference>
<dbReference type="GO" id="GO:0003677">
    <property type="term" value="F:DNA binding"/>
    <property type="evidence" value="ECO:0007669"/>
    <property type="project" value="InterPro"/>
</dbReference>
<dbReference type="Gene3D" id="3.30.420.10">
    <property type="entry name" value="Ribonuclease H-like superfamily/Ribonuclease H"/>
    <property type="match status" value="1"/>
</dbReference>
<evidence type="ECO:0000313" key="3">
    <source>
        <dbReference type="EMBL" id="GBM63719.1"/>
    </source>
</evidence>
<dbReference type="OrthoDB" id="6503215at2759"/>
<organism evidence="3 4">
    <name type="scientific">Araneus ventricosus</name>
    <name type="common">Orbweaver spider</name>
    <name type="synonym">Epeira ventricosa</name>
    <dbReference type="NCBI Taxonomy" id="182803"/>
    <lineage>
        <taxon>Eukaryota</taxon>
        <taxon>Metazoa</taxon>
        <taxon>Ecdysozoa</taxon>
        <taxon>Arthropoda</taxon>
        <taxon>Chelicerata</taxon>
        <taxon>Arachnida</taxon>
        <taxon>Araneae</taxon>
        <taxon>Araneomorphae</taxon>
        <taxon>Entelegynae</taxon>
        <taxon>Araneoidea</taxon>
        <taxon>Araneidae</taxon>
        <taxon>Araneus</taxon>
    </lineage>
</organism>
<evidence type="ECO:0000259" key="2">
    <source>
        <dbReference type="Pfam" id="PF01498"/>
    </source>
</evidence>
<dbReference type="GO" id="GO:0005634">
    <property type="term" value="C:nucleus"/>
    <property type="evidence" value="ECO:0007669"/>
    <property type="project" value="UniProtKB-SubCell"/>
</dbReference>
<reference evidence="3 4" key="1">
    <citation type="journal article" date="2019" name="Sci. Rep.">
        <title>Orb-weaving spider Araneus ventricosus genome elucidates the spidroin gene catalogue.</title>
        <authorList>
            <person name="Kono N."/>
            <person name="Nakamura H."/>
            <person name="Ohtoshi R."/>
            <person name="Moran D.A.P."/>
            <person name="Shinohara A."/>
            <person name="Yoshida Y."/>
            <person name="Fujiwara M."/>
            <person name="Mori M."/>
            <person name="Tomita M."/>
            <person name="Arakawa K."/>
        </authorList>
    </citation>
    <scope>NUCLEOTIDE SEQUENCE [LARGE SCALE GENOMIC DNA]</scope>
</reference>
<comment type="caution">
    <text evidence="3">The sequence shown here is derived from an EMBL/GenBank/DDBJ whole genome shotgun (WGS) entry which is preliminary data.</text>
</comment>
<accession>A0A4Y2HEM5</accession>
<proteinExistence type="predicted"/>
<evidence type="ECO:0000256" key="1">
    <source>
        <dbReference type="ARBA" id="ARBA00004123"/>
    </source>
</evidence>
<feature type="domain" description="Transposase Tc1-like" evidence="2">
    <location>
        <begin position="63"/>
        <end position="135"/>
    </location>
</feature>
<sequence length="215" mass="24696">MEDSERFRAVGRIEAGQSITNVALFFGVHHSIISRLWKQFQTNQTVVRRHISGRPRVATHAKDRYIAVVAKQNRRLTSTPVKSMVAAAIGKTISATTVRLRLHMNGLYARVPGVCVLLYVQSRGAQLKWCRQHVNWTASHWGNVMFADDPRFALQHDDKRVRVWREQGTRHRPENITEHHAFRGGSIMVDRDFIGISHRRAHLQARFCDGCKVSR</sequence>
<dbReference type="InterPro" id="IPR009057">
    <property type="entry name" value="Homeodomain-like_sf"/>
</dbReference>
<keyword evidence="4" id="KW-1185">Reference proteome</keyword>
<evidence type="ECO:0000313" key="4">
    <source>
        <dbReference type="Proteomes" id="UP000499080"/>
    </source>
</evidence>
<dbReference type="AlphaFoldDB" id="A0A4Y2HEM5"/>
<dbReference type="EMBL" id="BGPR01001885">
    <property type="protein sequence ID" value="GBM63719.1"/>
    <property type="molecule type" value="Genomic_DNA"/>
</dbReference>
<dbReference type="InterPro" id="IPR002492">
    <property type="entry name" value="Transposase_Tc1-like"/>
</dbReference>
<protein>
    <recommendedName>
        <fullName evidence="2">Transposase Tc1-like domain-containing protein</fullName>
    </recommendedName>
</protein>
<dbReference type="InterPro" id="IPR036397">
    <property type="entry name" value="RNaseH_sf"/>
</dbReference>